<dbReference type="PANTHER" id="PTHR22893:SF112">
    <property type="entry name" value="12-OXOPHYTODIENOATE REDUCTASE 3"/>
    <property type="match status" value="1"/>
</dbReference>
<evidence type="ECO:0000256" key="9">
    <source>
        <dbReference type="ARBA" id="ARBA00023002"/>
    </source>
</evidence>
<protein>
    <submittedName>
        <fullName evidence="13">12-oxophytodienoate reductase 7</fullName>
    </submittedName>
</protein>
<keyword evidence="4" id="KW-0285">Flavoprotein</keyword>
<gene>
    <name evidence="13" type="primary">OPR7_0</name>
    <name evidence="13" type="ORF">g.60699</name>
</gene>
<evidence type="ECO:0000256" key="11">
    <source>
        <dbReference type="ARBA" id="ARBA00023160"/>
    </source>
</evidence>
<comment type="similarity">
    <text evidence="2">Belongs to the NADH:flavin oxidoreductase/NADH oxidase family.</text>
</comment>
<evidence type="ECO:0000313" key="13">
    <source>
        <dbReference type="EMBL" id="JAT44949.1"/>
    </source>
</evidence>
<evidence type="ECO:0000256" key="10">
    <source>
        <dbReference type="ARBA" id="ARBA00023098"/>
    </source>
</evidence>
<evidence type="ECO:0000256" key="4">
    <source>
        <dbReference type="ARBA" id="ARBA00022630"/>
    </source>
</evidence>
<keyword evidence="10" id="KW-0443">Lipid metabolism</keyword>
<dbReference type="GO" id="GO:0009695">
    <property type="term" value="P:jasmonic acid biosynthetic process"/>
    <property type="evidence" value="ECO:0007669"/>
    <property type="project" value="TreeGrafter"/>
</dbReference>
<dbReference type="InterPro" id="IPR013785">
    <property type="entry name" value="Aldolase_TIM"/>
</dbReference>
<evidence type="ECO:0000256" key="6">
    <source>
        <dbReference type="ARBA" id="ARBA00022767"/>
    </source>
</evidence>
<proteinExistence type="inferred from homology"/>
<evidence type="ECO:0000256" key="3">
    <source>
        <dbReference type="ARBA" id="ARBA00022516"/>
    </source>
</evidence>
<evidence type="ECO:0000256" key="1">
    <source>
        <dbReference type="ARBA" id="ARBA00001917"/>
    </source>
</evidence>
<dbReference type="Pfam" id="PF00724">
    <property type="entry name" value="Oxidored_FMN"/>
    <property type="match status" value="1"/>
</dbReference>
<comment type="cofactor">
    <cofactor evidence="1">
        <name>FMN</name>
        <dbReference type="ChEBI" id="CHEBI:58210"/>
    </cofactor>
</comment>
<keyword evidence="6" id="KW-0925">Oxylipin biosynthesis</keyword>
<evidence type="ECO:0000256" key="7">
    <source>
        <dbReference type="ARBA" id="ARBA00022832"/>
    </source>
</evidence>
<evidence type="ECO:0000256" key="8">
    <source>
        <dbReference type="ARBA" id="ARBA00022857"/>
    </source>
</evidence>
<dbReference type="FunFam" id="3.20.20.70:FF:000073">
    <property type="entry name" value="12-oxophytodienoate reductase 3"/>
    <property type="match status" value="1"/>
</dbReference>
<dbReference type="InterPro" id="IPR045247">
    <property type="entry name" value="Oye-like"/>
</dbReference>
<keyword evidence="3" id="KW-0444">Lipid biosynthesis</keyword>
<sequence length="459" mass="50071">MVGRDVLMLIYSLPWPSSSSSHLYTLSFLYLVSPLSPLLSSDLITVERNPELLPQDTDMAEPRDEHQAVTLFSPHQMGRFHLSHRVVMAPMTRCRALNGVPQPAHAEYYAQRATDGGLLVSEGTVISPTAAGFPRCPGIFTAEQIDAWKVVVDAVHAKGGVIFCQLWHVGRASNRVYQPTGAVAPLSPTGKPISARWRILMPNGSHGVFARPRRLASSDIPTLVQHFRQAALNAVLHAGFDGVEIHAAHGYLIDQFLKDGVNDRSDEYGGPLPNRCRFLVEVTRAVCAAVGPSRVGVRVSPAIDHLDASDSDPLALGLAIVGRLNALQRDSGERLAYLHVTRPRYTRTAAADDEEEGELLMRAWRDAYDGTFVCSGGHTGASGTEAVANGDADLVAYGRLFISNPDLVRRFMTGAALNRYVRATFYTHDPVVGYTDYPSLRPSAAATAEEYVYERASRL</sequence>
<dbReference type="InterPro" id="IPR001155">
    <property type="entry name" value="OxRdtase_FMN_N"/>
</dbReference>
<keyword evidence="9" id="KW-0560">Oxidoreductase</keyword>
<dbReference type="GO" id="GO:0031408">
    <property type="term" value="P:oxylipin biosynthetic process"/>
    <property type="evidence" value="ECO:0007669"/>
    <property type="project" value="UniProtKB-KW"/>
</dbReference>
<dbReference type="SUPFAM" id="SSF51395">
    <property type="entry name" value="FMN-linked oxidoreductases"/>
    <property type="match status" value="1"/>
</dbReference>
<accession>A0A1D1XRD7</accession>
<keyword evidence="5" id="KW-0288">FMN</keyword>
<evidence type="ECO:0000256" key="2">
    <source>
        <dbReference type="ARBA" id="ARBA00005979"/>
    </source>
</evidence>
<name>A0A1D1XRD7_9ARAE</name>
<evidence type="ECO:0000256" key="5">
    <source>
        <dbReference type="ARBA" id="ARBA00022643"/>
    </source>
</evidence>
<keyword evidence="11" id="KW-0275">Fatty acid biosynthesis</keyword>
<organism evidence="13">
    <name type="scientific">Anthurium amnicola</name>
    <dbReference type="NCBI Taxonomy" id="1678845"/>
    <lineage>
        <taxon>Eukaryota</taxon>
        <taxon>Viridiplantae</taxon>
        <taxon>Streptophyta</taxon>
        <taxon>Embryophyta</taxon>
        <taxon>Tracheophyta</taxon>
        <taxon>Spermatophyta</taxon>
        <taxon>Magnoliopsida</taxon>
        <taxon>Liliopsida</taxon>
        <taxon>Araceae</taxon>
        <taxon>Pothoideae</taxon>
        <taxon>Potheae</taxon>
        <taxon>Anthurium</taxon>
    </lineage>
</organism>
<keyword evidence="7" id="KW-0276">Fatty acid metabolism</keyword>
<feature type="domain" description="NADH:flavin oxidoreductase/NADH oxidase N-terminal" evidence="12">
    <location>
        <begin position="71"/>
        <end position="417"/>
    </location>
</feature>
<dbReference type="EMBL" id="GDJX01022987">
    <property type="protein sequence ID" value="JAT44949.1"/>
    <property type="molecule type" value="Transcribed_RNA"/>
</dbReference>
<dbReference type="Gene3D" id="3.20.20.70">
    <property type="entry name" value="Aldolase class I"/>
    <property type="match status" value="1"/>
</dbReference>
<dbReference type="GO" id="GO:0010181">
    <property type="term" value="F:FMN binding"/>
    <property type="evidence" value="ECO:0007669"/>
    <property type="project" value="InterPro"/>
</dbReference>
<dbReference type="PANTHER" id="PTHR22893">
    <property type="entry name" value="NADH OXIDOREDUCTASE-RELATED"/>
    <property type="match status" value="1"/>
</dbReference>
<reference evidence="13" key="1">
    <citation type="submission" date="2015-07" db="EMBL/GenBank/DDBJ databases">
        <title>Transcriptome Assembly of Anthurium amnicola.</title>
        <authorList>
            <person name="Suzuki J."/>
        </authorList>
    </citation>
    <scope>NUCLEOTIDE SEQUENCE</scope>
</reference>
<dbReference type="CDD" id="cd02933">
    <property type="entry name" value="OYE_like_FMN"/>
    <property type="match status" value="1"/>
</dbReference>
<dbReference type="GO" id="GO:0016629">
    <property type="term" value="F:12-oxophytodienoate reductase activity"/>
    <property type="evidence" value="ECO:0007669"/>
    <property type="project" value="TreeGrafter"/>
</dbReference>
<keyword evidence="8" id="KW-0521">NADP</keyword>
<dbReference type="AlphaFoldDB" id="A0A1D1XRD7"/>
<dbReference type="GO" id="GO:0005777">
    <property type="term" value="C:peroxisome"/>
    <property type="evidence" value="ECO:0007669"/>
    <property type="project" value="TreeGrafter"/>
</dbReference>
<evidence type="ECO:0000259" key="12">
    <source>
        <dbReference type="Pfam" id="PF00724"/>
    </source>
</evidence>